<sequence>MIPRCGRDNPIRIGGPCRMNKKRKENESKRGGAGNSAKGNSQLKNCWRGRSKRKPKGETEISERKSSC</sequence>
<evidence type="ECO:0000256" key="1">
    <source>
        <dbReference type="SAM" id="MobiDB-lite"/>
    </source>
</evidence>
<proteinExistence type="predicted"/>
<feature type="compositionally biased region" description="Basic and acidic residues" evidence="1">
    <location>
        <begin position="56"/>
        <end position="68"/>
    </location>
</feature>
<protein>
    <submittedName>
        <fullName evidence="2">Uncharacterized protein</fullName>
    </submittedName>
</protein>
<feature type="compositionally biased region" description="Basic and acidic residues" evidence="1">
    <location>
        <begin position="1"/>
        <end position="10"/>
    </location>
</feature>
<comment type="caution">
    <text evidence="2">The sequence shown here is derived from an EMBL/GenBank/DDBJ whole genome shotgun (WGS) entry which is preliminary data.</text>
</comment>
<accession>A0A4U1EQH9</accession>
<dbReference type="EMBL" id="RWIC01000938">
    <property type="protein sequence ID" value="TKC38825.1"/>
    <property type="molecule type" value="Genomic_DNA"/>
</dbReference>
<dbReference type="AlphaFoldDB" id="A0A4U1EQH9"/>
<gene>
    <name evidence="2" type="ORF">EI555_021007</name>
</gene>
<dbReference type="Proteomes" id="UP000308365">
    <property type="component" value="Unassembled WGS sequence"/>
</dbReference>
<feature type="region of interest" description="Disordered" evidence="1">
    <location>
        <begin position="1"/>
        <end position="68"/>
    </location>
</feature>
<name>A0A4U1EQH9_MONMO</name>
<reference evidence="3" key="1">
    <citation type="journal article" date="2019" name="IScience">
        <title>Narwhal Genome Reveals Long-Term Low Genetic Diversity despite Current Large Abundance Size.</title>
        <authorList>
            <person name="Westbury M.V."/>
            <person name="Petersen B."/>
            <person name="Garde E."/>
            <person name="Heide-Jorgensen M.P."/>
            <person name="Lorenzen E.D."/>
        </authorList>
    </citation>
    <scope>NUCLEOTIDE SEQUENCE [LARGE SCALE GENOMIC DNA]</scope>
</reference>
<organism evidence="2 3">
    <name type="scientific">Monodon monoceros</name>
    <name type="common">Narwhal</name>
    <name type="synonym">Ceratodon monodon</name>
    <dbReference type="NCBI Taxonomy" id="40151"/>
    <lineage>
        <taxon>Eukaryota</taxon>
        <taxon>Metazoa</taxon>
        <taxon>Chordata</taxon>
        <taxon>Craniata</taxon>
        <taxon>Vertebrata</taxon>
        <taxon>Euteleostomi</taxon>
        <taxon>Mammalia</taxon>
        <taxon>Eutheria</taxon>
        <taxon>Laurasiatheria</taxon>
        <taxon>Artiodactyla</taxon>
        <taxon>Whippomorpha</taxon>
        <taxon>Cetacea</taxon>
        <taxon>Odontoceti</taxon>
        <taxon>Monodontidae</taxon>
        <taxon>Monodon</taxon>
    </lineage>
</organism>
<evidence type="ECO:0000313" key="3">
    <source>
        <dbReference type="Proteomes" id="UP000308365"/>
    </source>
</evidence>
<evidence type="ECO:0000313" key="2">
    <source>
        <dbReference type="EMBL" id="TKC38825.1"/>
    </source>
</evidence>